<dbReference type="AlphaFoldDB" id="A0A0R2MCW5"/>
<dbReference type="PATRIC" id="fig|942150.3.peg.2456"/>
<comment type="caution">
    <text evidence="1">The sequence shown here is derived from an EMBL/GenBank/DDBJ whole genome shotgun (WGS) entry which is preliminary data.</text>
</comment>
<reference evidence="1 2" key="1">
    <citation type="journal article" date="2015" name="Genome Announc.">
        <title>Expanding the biotechnology potential of lactobacilli through comparative genomics of 213 strains and associated genera.</title>
        <authorList>
            <person name="Sun Z."/>
            <person name="Harris H.M."/>
            <person name="McCann A."/>
            <person name="Guo C."/>
            <person name="Argimon S."/>
            <person name="Zhang W."/>
            <person name="Yang X."/>
            <person name="Jeffery I.B."/>
            <person name="Cooney J.C."/>
            <person name="Kagawa T.F."/>
            <person name="Liu W."/>
            <person name="Song Y."/>
            <person name="Salvetti E."/>
            <person name="Wrobel A."/>
            <person name="Rasinkangas P."/>
            <person name="Parkhill J."/>
            <person name="Rea M.C."/>
            <person name="O'Sullivan O."/>
            <person name="Ritari J."/>
            <person name="Douillard F.P."/>
            <person name="Paul Ross R."/>
            <person name="Yang R."/>
            <person name="Briner A.E."/>
            <person name="Felis G.E."/>
            <person name="de Vos W.M."/>
            <person name="Barrangou R."/>
            <person name="Klaenhammer T.R."/>
            <person name="Caufield P.W."/>
            <person name="Cui Y."/>
            <person name="Zhang H."/>
            <person name="O'Toole P.W."/>
        </authorList>
    </citation>
    <scope>NUCLEOTIDE SEQUENCE [LARGE SCALE GENOMIC DNA]</scope>
    <source>
        <strain evidence="1 2">LMG 26013</strain>
    </source>
</reference>
<keyword evidence="2" id="KW-1185">Reference proteome</keyword>
<proteinExistence type="predicted"/>
<dbReference type="Proteomes" id="UP000051783">
    <property type="component" value="Unassembled WGS sequence"/>
</dbReference>
<evidence type="ECO:0000313" key="2">
    <source>
        <dbReference type="Proteomes" id="UP000051783"/>
    </source>
</evidence>
<gene>
    <name evidence="1" type="ORF">IV64_GL002349</name>
</gene>
<sequence length="54" mass="5937">MQVSLMRLVTAFQALTGSHDDGITNHSSWKTTTIKKCTKKPLTQHRVGLTVLVG</sequence>
<dbReference type="EMBL" id="JQCL01000055">
    <property type="protein sequence ID" value="KRO11521.1"/>
    <property type="molecule type" value="Genomic_DNA"/>
</dbReference>
<protein>
    <submittedName>
        <fullName evidence="1">Uncharacterized protein</fullName>
    </submittedName>
</protein>
<accession>A0A0R2MCW5</accession>
<organism evidence="1 2">
    <name type="scientific">Lactiplantibacillus xiangfangensis</name>
    <dbReference type="NCBI Taxonomy" id="942150"/>
    <lineage>
        <taxon>Bacteria</taxon>
        <taxon>Bacillati</taxon>
        <taxon>Bacillota</taxon>
        <taxon>Bacilli</taxon>
        <taxon>Lactobacillales</taxon>
        <taxon>Lactobacillaceae</taxon>
        <taxon>Lactiplantibacillus</taxon>
    </lineage>
</organism>
<name>A0A0R2MCW5_9LACO</name>
<evidence type="ECO:0000313" key="1">
    <source>
        <dbReference type="EMBL" id="KRO11521.1"/>
    </source>
</evidence>